<evidence type="ECO:0000256" key="1">
    <source>
        <dbReference type="SAM" id="MobiDB-lite"/>
    </source>
</evidence>
<dbReference type="InParanoid" id="A0A482WLR5"/>
<feature type="transmembrane region" description="Helical" evidence="2">
    <location>
        <begin position="153"/>
        <end position="174"/>
    </location>
</feature>
<evidence type="ECO:0000256" key="2">
    <source>
        <dbReference type="SAM" id="Phobius"/>
    </source>
</evidence>
<accession>A0A482WLR5</accession>
<protein>
    <submittedName>
        <fullName evidence="3">Uncharacterized protein</fullName>
    </submittedName>
</protein>
<feature type="transmembrane region" description="Helical" evidence="2">
    <location>
        <begin position="50"/>
        <end position="67"/>
    </location>
</feature>
<sequence length="278" mass="31805">MNFNSDSILTGDESCFCKTRMGLISGITSPFEACFDNIIEFISLLFSCKFYHAIPSMIIIVIVWLLFNHKARKPIYIMANGNNKIQIALKILIATPIIQVSLFSWLRSQEFLYCILSRLTSTSIFSGTDKQKEHKFYLNSLFFNRRSTESKPFTELLCCSTAICIASYILFLTVNGLKSRNKPRCLLRRGSNNADDEITTIRNETLSRTEPNDDDGIVTILDRNEKRIISNPSKTNKNQKDSHDDGNENFNERARILTRARTRSNPLLPDVILIQNDQ</sequence>
<feature type="region of interest" description="Disordered" evidence="1">
    <location>
        <begin position="228"/>
        <end position="249"/>
    </location>
</feature>
<dbReference type="AlphaFoldDB" id="A0A482WLR5"/>
<evidence type="ECO:0000313" key="3">
    <source>
        <dbReference type="EMBL" id="RZF34487.1"/>
    </source>
</evidence>
<feature type="transmembrane region" description="Helical" evidence="2">
    <location>
        <begin position="87"/>
        <end position="106"/>
    </location>
</feature>
<gene>
    <name evidence="3" type="ORF">LSTR_LSTR011729</name>
</gene>
<proteinExistence type="predicted"/>
<reference evidence="3 4" key="1">
    <citation type="journal article" date="2017" name="Gigascience">
        <title>Genome sequence of the small brown planthopper, Laodelphax striatellus.</title>
        <authorList>
            <person name="Zhu J."/>
            <person name="Jiang F."/>
            <person name="Wang X."/>
            <person name="Yang P."/>
            <person name="Bao Y."/>
            <person name="Zhao W."/>
            <person name="Wang W."/>
            <person name="Lu H."/>
            <person name="Wang Q."/>
            <person name="Cui N."/>
            <person name="Li J."/>
            <person name="Chen X."/>
            <person name="Luo L."/>
            <person name="Yu J."/>
            <person name="Kang L."/>
            <person name="Cui F."/>
        </authorList>
    </citation>
    <scope>NUCLEOTIDE SEQUENCE [LARGE SCALE GENOMIC DNA]</scope>
    <source>
        <strain evidence="3">Lst14</strain>
    </source>
</reference>
<dbReference type="OrthoDB" id="10426011at2759"/>
<dbReference type="Proteomes" id="UP000291343">
    <property type="component" value="Unassembled WGS sequence"/>
</dbReference>
<keyword evidence="2" id="KW-1133">Transmembrane helix</keyword>
<evidence type="ECO:0000313" key="4">
    <source>
        <dbReference type="Proteomes" id="UP000291343"/>
    </source>
</evidence>
<organism evidence="3 4">
    <name type="scientific">Laodelphax striatellus</name>
    <name type="common">Small brown planthopper</name>
    <name type="synonym">Delphax striatella</name>
    <dbReference type="NCBI Taxonomy" id="195883"/>
    <lineage>
        <taxon>Eukaryota</taxon>
        <taxon>Metazoa</taxon>
        <taxon>Ecdysozoa</taxon>
        <taxon>Arthropoda</taxon>
        <taxon>Hexapoda</taxon>
        <taxon>Insecta</taxon>
        <taxon>Pterygota</taxon>
        <taxon>Neoptera</taxon>
        <taxon>Paraneoptera</taxon>
        <taxon>Hemiptera</taxon>
        <taxon>Auchenorrhyncha</taxon>
        <taxon>Fulgoroidea</taxon>
        <taxon>Delphacidae</taxon>
        <taxon>Criomorphinae</taxon>
        <taxon>Laodelphax</taxon>
    </lineage>
</organism>
<dbReference type="EMBL" id="QKKF02031305">
    <property type="protein sequence ID" value="RZF34487.1"/>
    <property type="molecule type" value="Genomic_DNA"/>
</dbReference>
<keyword evidence="2" id="KW-0472">Membrane</keyword>
<keyword evidence="4" id="KW-1185">Reference proteome</keyword>
<keyword evidence="2" id="KW-0812">Transmembrane</keyword>
<name>A0A482WLR5_LAOST</name>
<comment type="caution">
    <text evidence="3">The sequence shown here is derived from an EMBL/GenBank/DDBJ whole genome shotgun (WGS) entry which is preliminary data.</text>
</comment>
<feature type="compositionally biased region" description="Basic and acidic residues" evidence="1">
    <location>
        <begin position="238"/>
        <end position="249"/>
    </location>
</feature>